<accession>A0A0G0XJS1</accession>
<feature type="compositionally biased region" description="Polar residues" evidence="1">
    <location>
        <begin position="77"/>
        <end position="91"/>
    </location>
</feature>
<feature type="compositionally biased region" description="Basic and acidic residues" evidence="1">
    <location>
        <begin position="67"/>
        <end position="76"/>
    </location>
</feature>
<organism evidence="2 3">
    <name type="scientific">Candidatus Curtissbacteria bacterium GW2011_GWA1_41_11</name>
    <dbReference type="NCBI Taxonomy" id="1618409"/>
    <lineage>
        <taxon>Bacteria</taxon>
        <taxon>Candidatus Curtissiibacteriota</taxon>
    </lineage>
</organism>
<sequence>MTLSPAFLVVRMREQDRFITTNGGMDRIAIPEGRFFRASSSDSDLIEMARAWGVIRKPRTSFSSRSGSERSRRTQDQLRTSYVSDQSQPATTVGKGGSGWIDINDKNVTGIFASRVPKAKTFANGRDTSGRKRIKR</sequence>
<evidence type="ECO:0000256" key="1">
    <source>
        <dbReference type="SAM" id="MobiDB-lite"/>
    </source>
</evidence>
<reference evidence="2 3" key="1">
    <citation type="journal article" date="2015" name="Nature">
        <title>rRNA introns, odd ribosomes, and small enigmatic genomes across a large radiation of phyla.</title>
        <authorList>
            <person name="Brown C.T."/>
            <person name="Hug L.A."/>
            <person name="Thomas B.C."/>
            <person name="Sharon I."/>
            <person name="Castelle C.J."/>
            <person name="Singh A."/>
            <person name="Wilkins M.J."/>
            <person name="Williams K.H."/>
            <person name="Banfield J.F."/>
        </authorList>
    </citation>
    <scope>NUCLEOTIDE SEQUENCE [LARGE SCALE GENOMIC DNA]</scope>
</reference>
<feature type="region of interest" description="Disordered" evidence="1">
    <location>
        <begin position="58"/>
        <end position="99"/>
    </location>
</feature>
<comment type="caution">
    <text evidence="2">The sequence shown here is derived from an EMBL/GenBank/DDBJ whole genome shotgun (WGS) entry which is preliminary data.</text>
</comment>
<dbReference type="Proteomes" id="UP000034854">
    <property type="component" value="Unassembled WGS sequence"/>
</dbReference>
<evidence type="ECO:0000313" key="2">
    <source>
        <dbReference type="EMBL" id="KKR87922.1"/>
    </source>
</evidence>
<protein>
    <submittedName>
        <fullName evidence="2">Uncharacterized protein</fullName>
    </submittedName>
</protein>
<dbReference type="EMBL" id="LCAG01000002">
    <property type="protein sequence ID" value="KKR87922.1"/>
    <property type="molecule type" value="Genomic_DNA"/>
</dbReference>
<name>A0A0G0XJS1_9BACT</name>
<evidence type="ECO:0000313" key="3">
    <source>
        <dbReference type="Proteomes" id="UP000034854"/>
    </source>
</evidence>
<dbReference type="AlphaFoldDB" id="A0A0G0XJS1"/>
<gene>
    <name evidence="2" type="ORF">UU34_C0002G0039</name>
</gene>
<proteinExistence type="predicted"/>